<evidence type="ECO:0000256" key="5">
    <source>
        <dbReference type="SAM" id="Phobius"/>
    </source>
</evidence>
<dbReference type="InterPro" id="IPR021147">
    <property type="entry name" value="DUF697"/>
</dbReference>
<keyword evidence="7" id="KW-1185">Reference proteome</keyword>
<organism evidence="6 7">
    <name type="scientific">Noviherbaspirillum galbum</name>
    <dbReference type="NCBI Taxonomy" id="2709383"/>
    <lineage>
        <taxon>Bacteria</taxon>
        <taxon>Pseudomonadati</taxon>
        <taxon>Pseudomonadota</taxon>
        <taxon>Betaproteobacteria</taxon>
        <taxon>Burkholderiales</taxon>
        <taxon>Oxalobacteraceae</taxon>
        <taxon>Noviherbaspirillum</taxon>
    </lineage>
</organism>
<reference evidence="6 7" key="1">
    <citation type="submission" date="2020-02" db="EMBL/GenBank/DDBJ databases">
        <authorList>
            <person name="Kim M.K."/>
        </authorList>
    </citation>
    <scope>NUCLEOTIDE SEQUENCE [LARGE SCALE GENOMIC DNA]</scope>
    <source>
        <strain evidence="6 7">17J57-3</strain>
    </source>
</reference>
<dbReference type="AlphaFoldDB" id="A0A6B3SJU1"/>
<evidence type="ECO:0000313" key="7">
    <source>
        <dbReference type="Proteomes" id="UP000482155"/>
    </source>
</evidence>
<keyword evidence="4 5" id="KW-0472">Membrane</keyword>
<feature type="transmembrane region" description="Helical" evidence="5">
    <location>
        <begin position="63"/>
        <end position="83"/>
    </location>
</feature>
<keyword evidence="2 5" id="KW-0812">Transmembrane</keyword>
<proteinExistence type="predicted"/>
<feature type="transmembrane region" description="Helical" evidence="5">
    <location>
        <begin position="21"/>
        <end position="43"/>
    </location>
</feature>
<comment type="subcellular location">
    <subcellularLocation>
        <location evidence="1">Membrane</location>
        <topology evidence="1">Multi-pass membrane protein</topology>
    </subcellularLocation>
</comment>
<keyword evidence="3 5" id="KW-1133">Transmembrane helix</keyword>
<dbReference type="GO" id="GO:0016020">
    <property type="term" value="C:membrane"/>
    <property type="evidence" value="ECO:0007669"/>
    <property type="project" value="UniProtKB-SubCell"/>
</dbReference>
<dbReference type="Pfam" id="PF05128">
    <property type="entry name" value="DUF697"/>
    <property type="match status" value="1"/>
</dbReference>
<sequence length="379" mass="40834">MQPATIAFHARHQDITMTHNNIARFFIAAGTLVLLYLGAVLFSSILQLSAAADRVSPGLGQPVFWILALLFAACALSPVVMYFRFPKPLVPPKEASGPEHDAYLEALRERLSRNPRLAGVPLSTVEDIAPALQKLSTEANAVVRNTSTTVFASTALLKNGRLDGLVVLFTQARMIWKISVIYYQRPSPRQMLFLYSNVCAAALIADSLDDIDFAQLITPMVVSIAPSLKGAVPGLQGISNLLVNCIATGAANAFLTLRVGAVARQYCESIVRPSHAGARQTATAEAMTQIMQITKENSARIVKTVLAAAGGYMRDTADNSVQGVRDAAGKAADTVRTRAQALGDAVCGAFDSTVDNVRKNAGRITPWRRPEMTELKREK</sequence>
<protein>
    <submittedName>
        <fullName evidence="6">DUF697 domain-containing protein</fullName>
    </submittedName>
</protein>
<gene>
    <name evidence="6" type="ORF">G3574_08540</name>
</gene>
<evidence type="ECO:0000256" key="2">
    <source>
        <dbReference type="ARBA" id="ARBA00022692"/>
    </source>
</evidence>
<dbReference type="EMBL" id="JAAIVB010000032">
    <property type="protein sequence ID" value="NEX61124.1"/>
    <property type="molecule type" value="Genomic_DNA"/>
</dbReference>
<evidence type="ECO:0000256" key="1">
    <source>
        <dbReference type="ARBA" id="ARBA00004141"/>
    </source>
</evidence>
<dbReference type="Proteomes" id="UP000482155">
    <property type="component" value="Unassembled WGS sequence"/>
</dbReference>
<evidence type="ECO:0000313" key="6">
    <source>
        <dbReference type="EMBL" id="NEX61124.1"/>
    </source>
</evidence>
<accession>A0A6B3SJU1</accession>
<comment type="caution">
    <text evidence="6">The sequence shown here is derived from an EMBL/GenBank/DDBJ whole genome shotgun (WGS) entry which is preliminary data.</text>
</comment>
<evidence type="ECO:0000256" key="3">
    <source>
        <dbReference type="ARBA" id="ARBA00022989"/>
    </source>
</evidence>
<evidence type="ECO:0000256" key="4">
    <source>
        <dbReference type="ARBA" id="ARBA00023136"/>
    </source>
</evidence>
<dbReference type="RefSeq" id="WP_163962023.1">
    <property type="nucleotide sequence ID" value="NZ_JAAIVB010000032.1"/>
</dbReference>
<name>A0A6B3SJU1_9BURK</name>